<dbReference type="EMBL" id="CYZT01000048">
    <property type="protein sequence ID" value="CUO12928.1"/>
    <property type="molecule type" value="Genomic_DNA"/>
</dbReference>
<dbReference type="PIRSF" id="PIRSF016636">
    <property type="entry name" value="AlgI_DltB"/>
    <property type="match status" value="1"/>
</dbReference>
<dbReference type="PIRSF" id="PIRSF500217">
    <property type="entry name" value="AlgI"/>
    <property type="match status" value="1"/>
</dbReference>
<feature type="transmembrane region" description="Helical" evidence="8">
    <location>
        <begin position="76"/>
        <end position="95"/>
    </location>
</feature>
<keyword evidence="7" id="KW-0808">Transferase</keyword>
<organism evidence="9 10">
    <name type="scientific">Flavonifractor plautii</name>
    <name type="common">Fusobacterium plautii</name>
    <dbReference type="NCBI Taxonomy" id="292800"/>
    <lineage>
        <taxon>Bacteria</taxon>
        <taxon>Bacillati</taxon>
        <taxon>Bacillota</taxon>
        <taxon>Clostridia</taxon>
        <taxon>Eubacteriales</taxon>
        <taxon>Oscillospiraceae</taxon>
        <taxon>Flavonifractor</taxon>
    </lineage>
</organism>
<feature type="transmembrane region" description="Helical" evidence="8">
    <location>
        <begin position="145"/>
        <end position="164"/>
    </location>
</feature>
<feature type="transmembrane region" description="Helical" evidence="8">
    <location>
        <begin position="7"/>
        <end position="27"/>
    </location>
</feature>
<feature type="transmembrane region" description="Helical" evidence="8">
    <location>
        <begin position="219"/>
        <end position="237"/>
    </location>
</feature>
<comment type="subcellular location">
    <subcellularLocation>
        <location evidence="1">Cell membrane</location>
        <topology evidence="1">Multi-pass membrane protein</topology>
    </subcellularLocation>
</comment>
<evidence type="ECO:0000313" key="10">
    <source>
        <dbReference type="Proteomes" id="UP000095746"/>
    </source>
</evidence>
<dbReference type="PANTHER" id="PTHR13285:SF18">
    <property type="entry name" value="PROTEIN-CYSTEINE N-PALMITOYLTRANSFERASE RASP"/>
    <property type="match status" value="1"/>
</dbReference>
<feature type="transmembrane region" description="Helical" evidence="8">
    <location>
        <begin position="432"/>
        <end position="453"/>
    </location>
</feature>
<dbReference type="GO" id="GO:0042121">
    <property type="term" value="P:alginic acid biosynthetic process"/>
    <property type="evidence" value="ECO:0007669"/>
    <property type="project" value="InterPro"/>
</dbReference>
<evidence type="ECO:0000256" key="7">
    <source>
        <dbReference type="PIRNR" id="PIRNR016636"/>
    </source>
</evidence>
<evidence type="ECO:0000256" key="1">
    <source>
        <dbReference type="ARBA" id="ARBA00004651"/>
    </source>
</evidence>
<gene>
    <name evidence="9" type="primary">dltB_1</name>
    <name evidence="9" type="ORF">ERS852411_01016</name>
</gene>
<feature type="transmembrane region" description="Helical" evidence="8">
    <location>
        <begin position="351"/>
        <end position="368"/>
    </location>
</feature>
<sequence>MLFSSIPFLYYFLPLVLAVYFLTPARFRNAVLLLASLIFYAWGEPKYVLLMLASILSGYGFGLLQERYRGQKGAKLFCGLSVAVSLSFLLYFKYADFFLENFNAATGLGVPLLRIALPIGISFYTFQIISYTVDVYRGEPAQKNLIHLAAYVAMFPQLIAGPIVRYSDIAQQLEHRSHSTALAAEGVRRFLIGLGKKILIANQLGELCSVFRASDEKSVLFYWLYAVAFALHIYFDFSGYSDMAIGLGKVFGFHFLENFNYPYISASITEFWRRWHMSLGTWFRDYVYIPLGGNRVGRARQLLNILVVWMLTGFWHGAAWNFVVWGLMFAVLLIMEKLWLLKPLSKCRPLAHLYVVFFVVISFVIFNAENMGQALSDIGGLFGAGGIPLVSAEAVYCLRSFALVLILAVLGATPLLRNGLVRLSQYPTAGKVLNALEPFTLFVLLLVMTGYLVDGSFNPFLYFRF</sequence>
<dbReference type="RefSeq" id="WP_021633091.1">
    <property type="nucleotide sequence ID" value="NZ_JADMOW010000007.1"/>
</dbReference>
<dbReference type="AlphaFoldDB" id="A0A174CM69"/>
<evidence type="ECO:0000313" key="9">
    <source>
        <dbReference type="EMBL" id="CUO12928.1"/>
    </source>
</evidence>
<feature type="transmembrane region" description="Helical" evidence="8">
    <location>
        <begin position="115"/>
        <end position="133"/>
    </location>
</feature>
<keyword evidence="4 8" id="KW-0812">Transmembrane</keyword>
<feature type="transmembrane region" description="Helical" evidence="8">
    <location>
        <begin position="47"/>
        <end position="64"/>
    </location>
</feature>
<evidence type="ECO:0000256" key="2">
    <source>
        <dbReference type="ARBA" id="ARBA00010323"/>
    </source>
</evidence>
<dbReference type="InterPro" id="IPR004299">
    <property type="entry name" value="MBOAT_fam"/>
</dbReference>
<keyword evidence="7" id="KW-0012">Acyltransferase</keyword>
<evidence type="ECO:0000256" key="5">
    <source>
        <dbReference type="ARBA" id="ARBA00022989"/>
    </source>
</evidence>
<accession>A0A174CM69</accession>
<protein>
    <submittedName>
        <fullName evidence="9">D-alanyl-lipoteichoic acid biosynthesis protein DltB</fullName>
    </submittedName>
</protein>
<evidence type="ECO:0000256" key="3">
    <source>
        <dbReference type="ARBA" id="ARBA00022475"/>
    </source>
</evidence>
<feature type="transmembrane region" description="Helical" evidence="8">
    <location>
        <begin position="401"/>
        <end position="420"/>
    </location>
</feature>
<dbReference type="Pfam" id="PF03062">
    <property type="entry name" value="MBOAT"/>
    <property type="match status" value="1"/>
</dbReference>
<dbReference type="Proteomes" id="UP000095746">
    <property type="component" value="Unassembled WGS sequence"/>
</dbReference>
<keyword evidence="3 7" id="KW-1003">Cell membrane</keyword>
<dbReference type="GO" id="GO:0016746">
    <property type="term" value="F:acyltransferase activity"/>
    <property type="evidence" value="ECO:0007669"/>
    <property type="project" value="UniProtKB-KW"/>
</dbReference>
<dbReference type="GO" id="GO:0005886">
    <property type="term" value="C:plasma membrane"/>
    <property type="evidence" value="ECO:0007669"/>
    <property type="project" value="UniProtKB-SubCell"/>
</dbReference>
<comment type="similarity">
    <text evidence="2 7">Belongs to the membrane-bound acyltransferase family.</text>
</comment>
<dbReference type="InterPro" id="IPR051085">
    <property type="entry name" value="MB_O-acyltransferase"/>
</dbReference>
<dbReference type="InterPro" id="IPR028362">
    <property type="entry name" value="AlgI"/>
</dbReference>
<dbReference type="PANTHER" id="PTHR13285">
    <property type="entry name" value="ACYLTRANSFERASE"/>
    <property type="match status" value="1"/>
</dbReference>
<name>A0A174CM69_FLAPL</name>
<keyword evidence="6 7" id="KW-0472">Membrane</keyword>
<evidence type="ECO:0000256" key="6">
    <source>
        <dbReference type="ARBA" id="ARBA00023136"/>
    </source>
</evidence>
<reference evidence="9 10" key="1">
    <citation type="submission" date="2015-09" db="EMBL/GenBank/DDBJ databases">
        <authorList>
            <consortium name="Pathogen Informatics"/>
        </authorList>
    </citation>
    <scope>NUCLEOTIDE SEQUENCE [LARGE SCALE GENOMIC DNA]</scope>
    <source>
        <strain evidence="9 10">2789STDY5608854</strain>
    </source>
</reference>
<feature type="transmembrane region" description="Helical" evidence="8">
    <location>
        <begin position="322"/>
        <end position="339"/>
    </location>
</feature>
<proteinExistence type="inferred from homology"/>
<keyword evidence="5 8" id="KW-1133">Transmembrane helix</keyword>
<dbReference type="InterPro" id="IPR024194">
    <property type="entry name" value="Ac/AlaTfrase_AlgI/DltB"/>
</dbReference>
<evidence type="ECO:0000256" key="8">
    <source>
        <dbReference type="SAM" id="Phobius"/>
    </source>
</evidence>
<evidence type="ECO:0000256" key="4">
    <source>
        <dbReference type="ARBA" id="ARBA00022692"/>
    </source>
</evidence>